<dbReference type="InterPro" id="IPR009267">
    <property type="entry name" value="NTP_transf_6"/>
</dbReference>
<dbReference type="Proteomes" id="UP000564806">
    <property type="component" value="Unassembled WGS sequence"/>
</dbReference>
<dbReference type="AlphaFoldDB" id="A0A850EQH6"/>
<dbReference type="PANTHER" id="PTHR39166">
    <property type="entry name" value="BLL1166 PROTEIN"/>
    <property type="match status" value="1"/>
</dbReference>
<dbReference type="Pfam" id="PF06042">
    <property type="entry name" value="NTP_transf_6"/>
    <property type="match status" value="1"/>
</dbReference>
<dbReference type="RefSeq" id="WP_175370896.1">
    <property type="nucleotide sequence ID" value="NZ_JABWCS010000199.1"/>
</dbReference>
<gene>
    <name evidence="1" type="ORF">HPT30_08085</name>
</gene>
<evidence type="ECO:0000313" key="1">
    <source>
        <dbReference type="EMBL" id="NUU60301.1"/>
    </source>
</evidence>
<keyword evidence="1" id="KW-0808">Transferase</keyword>
<protein>
    <submittedName>
        <fullName evidence="1">Nucleotidyltransferase family protein</fullName>
    </submittedName>
</protein>
<evidence type="ECO:0000313" key="2">
    <source>
        <dbReference type="Proteomes" id="UP000564806"/>
    </source>
</evidence>
<dbReference type="GO" id="GO:0016740">
    <property type="term" value="F:transferase activity"/>
    <property type="evidence" value="ECO:0007669"/>
    <property type="project" value="UniProtKB-KW"/>
</dbReference>
<reference evidence="1" key="1">
    <citation type="submission" date="2020-06" db="EMBL/GenBank/DDBJ databases">
        <title>Paenibacillus sp. nov., isolated from soil.</title>
        <authorList>
            <person name="Seo Y.L."/>
        </authorList>
    </citation>
    <scope>NUCLEOTIDE SEQUENCE [LARGE SCALE GENOMIC DNA]</scope>
    <source>
        <strain evidence="1">JW14</strain>
    </source>
</reference>
<dbReference type="PANTHER" id="PTHR39166:SF1">
    <property type="entry name" value="BLL1166 PROTEIN"/>
    <property type="match status" value="1"/>
</dbReference>
<dbReference type="EMBL" id="JABWCS010000199">
    <property type="protein sequence ID" value="NUU60301.1"/>
    <property type="molecule type" value="Genomic_DNA"/>
</dbReference>
<accession>A0A850EQH6</accession>
<organism evidence="1 2">
    <name type="scientific">Paenibacillus agri</name>
    <dbReference type="NCBI Taxonomy" id="2744309"/>
    <lineage>
        <taxon>Bacteria</taxon>
        <taxon>Bacillati</taxon>
        <taxon>Bacillota</taxon>
        <taxon>Bacilli</taxon>
        <taxon>Bacillales</taxon>
        <taxon>Paenibacillaceae</taxon>
        <taxon>Paenibacillus</taxon>
    </lineage>
</organism>
<keyword evidence="2" id="KW-1185">Reference proteome</keyword>
<proteinExistence type="predicted"/>
<comment type="caution">
    <text evidence="1">The sequence shown here is derived from an EMBL/GenBank/DDBJ whole genome shotgun (WGS) entry which is preliminary data.</text>
</comment>
<sequence length="199" mass="22601">MKLNNKEDILQLVQNDPWMMSVLETASLLHLPDWWVCAGFVRSKIWDTLHGFAERTPLPDVDVVYFDPSNLDEAEEKRLEEQLRSIDPTIPWSVKNEARMHLINNMSPFSSSTDAISNFTETATALGLSLNEAGQVILTAPHGIEDAVNMVLRPTPHFAADKERHPIFVERIARKNWQQTWSQLQLHTASAVGDFPTLE</sequence>
<name>A0A850EQH6_9BACL</name>